<evidence type="ECO:0000313" key="2">
    <source>
        <dbReference type="EMBL" id="KXA90407.1"/>
    </source>
</evidence>
<feature type="transmembrane region" description="Helical" evidence="1">
    <location>
        <begin position="60"/>
        <end position="77"/>
    </location>
</feature>
<keyword evidence="3" id="KW-1185">Reference proteome</keyword>
<comment type="caution">
    <text evidence="2">The sequence shown here is derived from an EMBL/GenBank/DDBJ whole genome shotgun (WGS) entry which is preliminary data.</text>
</comment>
<keyword evidence="1" id="KW-0472">Membrane</keyword>
<proteinExistence type="predicted"/>
<dbReference type="EMBL" id="LHXL01000006">
    <property type="protein sequence ID" value="KXA90407.1"/>
    <property type="molecule type" value="Genomic_DNA"/>
</dbReference>
<name>A0A133U8A9_9EURY</name>
<organism evidence="2 3">
    <name type="scientific">candidate division MSBL1 archaeon SCGC-AAA259D14</name>
    <dbReference type="NCBI Taxonomy" id="1698261"/>
    <lineage>
        <taxon>Archaea</taxon>
        <taxon>Methanobacteriati</taxon>
        <taxon>Methanobacteriota</taxon>
        <taxon>candidate division MSBL1</taxon>
    </lineage>
</organism>
<keyword evidence="1" id="KW-1133">Transmembrane helix</keyword>
<reference evidence="2 3" key="1">
    <citation type="journal article" date="2016" name="Sci. Rep.">
        <title>Metabolic traits of an uncultured archaeal lineage -MSBL1- from brine pools of the Red Sea.</title>
        <authorList>
            <person name="Mwirichia R."/>
            <person name="Alam I."/>
            <person name="Rashid M."/>
            <person name="Vinu M."/>
            <person name="Ba-Alawi W."/>
            <person name="Anthony Kamau A."/>
            <person name="Kamanda Ngugi D."/>
            <person name="Goker M."/>
            <person name="Klenk H.P."/>
            <person name="Bajic V."/>
            <person name="Stingl U."/>
        </authorList>
    </citation>
    <scope>NUCLEOTIDE SEQUENCE [LARGE SCALE GENOMIC DNA]</scope>
    <source>
        <strain evidence="2">SCGC-AAA259D14</strain>
    </source>
</reference>
<gene>
    <name evidence="2" type="ORF">AKJ62_00945</name>
</gene>
<keyword evidence="1" id="KW-0812">Transmembrane</keyword>
<dbReference type="Proteomes" id="UP000070589">
    <property type="component" value="Unassembled WGS sequence"/>
</dbReference>
<evidence type="ECO:0000256" key="1">
    <source>
        <dbReference type="SAM" id="Phobius"/>
    </source>
</evidence>
<evidence type="ECO:0000313" key="3">
    <source>
        <dbReference type="Proteomes" id="UP000070589"/>
    </source>
</evidence>
<dbReference type="AlphaFoldDB" id="A0A133U8A9"/>
<accession>A0A133U8A9</accession>
<protein>
    <submittedName>
        <fullName evidence="2">Sodium:proton antiporter</fullName>
    </submittedName>
</protein>
<sequence length="81" mass="8826">MKKRAISLILVLILAALLLHLDFSVSYTGSYAYYVSNWADVKIPNLVTAILADWRVYDSMGEAIILFAAVAGAYLVSEGGE</sequence>